<feature type="non-terminal residue" evidence="2">
    <location>
        <position position="1"/>
    </location>
</feature>
<organism evidence="2 3">
    <name type="scientific">Rotaria magnacalcarata</name>
    <dbReference type="NCBI Taxonomy" id="392030"/>
    <lineage>
        <taxon>Eukaryota</taxon>
        <taxon>Metazoa</taxon>
        <taxon>Spiralia</taxon>
        <taxon>Gnathifera</taxon>
        <taxon>Rotifera</taxon>
        <taxon>Eurotatoria</taxon>
        <taxon>Bdelloidea</taxon>
        <taxon>Philodinida</taxon>
        <taxon>Philodinidae</taxon>
        <taxon>Rotaria</taxon>
    </lineage>
</organism>
<comment type="caution">
    <text evidence="2">The sequence shown here is derived from an EMBL/GenBank/DDBJ whole genome shotgun (WGS) entry which is preliminary data.</text>
</comment>
<evidence type="ECO:0000313" key="2">
    <source>
        <dbReference type="EMBL" id="CAF4691173.1"/>
    </source>
</evidence>
<reference evidence="2" key="1">
    <citation type="submission" date="2021-02" db="EMBL/GenBank/DDBJ databases">
        <authorList>
            <person name="Nowell W R."/>
        </authorList>
    </citation>
    <scope>NUCLEOTIDE SEQUENCE</scope>
</reference>
<protein>
    <submittedName>
        <fullName evidence="2">Uncharacterized protein</fullName>
    </submittedName>
</protein>
<dbReference type="AlphaFoldDB" id="A0A8S3AAM9"/>
<dbReference type="Proteomes" id="UP000681720">
    <property type="component" value="Unassembled WGS sequence"/>
</dbReference>
<evidence type="ECO:0000313" key="3">
    <source>
        <dbReference type="Proteomes" id="UP000681720"/>
    </source>
</evidence>
<gene>
    <name evidence="1" type="ORF">BYL167_LOCUS35409</name>
    <name evidence="2" type="ORF">GIL414_LOCUS42678</name>
</gene>
<dbReference type="EMBL" id="CAJOBJ010124226">
    <property type="protein sequence ID" value="CAF4691173.1"/>
    <property type="molecule type" value="Genomic_DNA"/>
</dbReference>
<name>A0A8S3AAM9_9BILA</name>
<proteinExistence type="predicted"/>
<dbReference type="Proteomes" id="UP000681967">
    <property type="component" value="Unassembled WGS sequence"/>
</dbReference>
<feature type="non-terminal residue" evidence="2">
    <location>
        <position position="59"/>
    </location>
</feature>
<evidence type="ECO:0000313" key="1">
    <source>
        <dbReference type="EMBL" id="CAF4487375.1"/>
    </source>
</evidence>
<accession>A0A8S3AAM9</accession>
<dbReference type="EMBL" id="CAJOBH010074481">
    <property type="protein sequence ID" value="CAF4487375.1"/>
    <property type="molecule type" value="Genomic_DNA"/>
</dbReference>
<sequence length="59" mass="6197">MITSPSSCLSIQEPSVNAALSSLSLVSADDVKIMSSISSTLDPSAPAFIPRRSQSKLHH</sequence>